<accession>A0ABR7GE23</accession>
<keyword evidence="1" id="KW-0479">Metal-binding</keyword>
<keyword evidence="2" id="KW-0645">Protease</keyword>
<dbReference type="PANTHER" id="PTHR34448">
    <property type="entry name" value="AMINOPEPTIDASE"/>
    <property type="match status" value="1"/>
</dbReference>
<dbReference type="Proteomes" id="UP000643810">
    <property type="component" value="Unassembled WGS sequence"/>
</dbReference>
<dbReference type="SUPFAM" id="SSF144052">
    <property type="entry name" value="Thermophilic metalloprotease-like"/>
    <property type="match status" value="1"/>
</dbReference>
<name>A0ABR7GE23_9FIRM</name>
<organism evidence="2 3">
    <name type="scientific">Roseburia lenta</name>
    <dbReference type="NCBI Taxonomy" id="2763061"/>
    <lineage>
        <taxon>Bacteria</taxon>
        <taxon>Bacillati</taxon>
        <taxon>Bacillota</taxon>
        <taxon>Clostridia</taxon>
        <taxon>Lachnospirales</taxon>
        <taxon>Lachnospiraceae</taxon>
        <taxon>Roseburia</taxon>
    </lineage>
</organism>
<evidence type="ECO:0000256" key="1">
    <source>
        <dbReference type="ARBA" id="ARBA00022723"/>
    </source>
</evidence>
<dbReference type="EMBL" id="JACOPG010000001">
    <property type="protein sequence ID" value="MBC5685693.1"/>
    <property type="molecule type" value="Genomic_DNA"/>
</dbReference>
<sequence length="704" mass="79719">MRQLERQEEYEERFALVSERVDQLKEDAEVPDPFASYFKEVAAFLGLVKKTYVCVAEGAYERLSLEERQKIHADLYGRLEPAVYEASYLNPEYAEETLGAELGGMLSMLYADLLSTIPDAFEERLDLLCIWNELFVELHGCFVEEMQEMGTETGAFSGESLKWIAGNVKDAIYWFYHDYAESFVPDTILPMIDPSYDFFTKWIEEADLSGNAYLYRIGAPVGKNELLMADYLRKMPQDQIDAMAHTFTEGYRKGFEMAGKDIHAKKTVKIEAPLGMERMVKAAMAQFVDMGLKTTILREATISLYGRGGGKRGYYSVSPNRQYDYDHKDDKAYYFDKSFVERRLEVMRDTFEKEKDKALTFGGPAVVEVFGEEPFAPVNKEANAKYSDKQNSLNVYNAVESGKITNTYIPGESYSFTIIAYPLPAIGDQFEEIFAKTVELNTLDYEKYQTIQQHIIDALDQGQSVHVTGRGDNHTDIRVQLHPLADPAKETIFENCVADVNIPVGEVFTSPVLEGTNGVLHVTQVYLGELCYKDLEVVFTDGKITAYDCANFETEAENKKYIQDNVLYHHKTLPLGEFAIGTNTTAYRMARDYDIADKLPILIAEKTGPHFAVGDTCYSHAEDVPMYNPDGKEVVARDNSVSLLRKDPKTVNQAYFNCHTDITIPYDELGDIVVECADGRKITILSQGRFVLPGTEELNVELER</sequence>
<evidence type="ECO:0000313" key="2">
    <source>
        <dbReference type="EMBL" id="MBC5685693.1"/>
    </source>
</evidence>
<dbReference type="PANTHER" id="PTHR34448:SF3">
    <property type="entry name" value="AMINOPEPTIDASE AMPS"/>
    <property type="match status" value="1"/>
</dbReference>
<proteinExistence type="predicted"/>
<evidence type="ECO:0000313" key="3">
    <source>
        <dbReference type="Proteomes" id="UP000643810"/>
    </source>
</evidence>
<keyword evidence="2" id="KW-0031">Aminopeptidase</keyword>
<reference evidence="2 3" key="1">
    <citation type="submission" date="2020-08" db="EMBL/GenBank/DDBJ databases">
        <title>Genome public.</title>
        <authorList>
            <person name="Liu C."/>
            <person name="Sun Q."/>
        </authorList>
    </citation>
    <scope>NUCLEOTIDE SEQUENCE [LARGE SCALE GENOMIC DNA]</scope>
    <source>
        <strain evidence="2 3">NSJ-9</strain>
    </source>
</reference>
<gene>
    <name evidence="2" type="ORF">H8R94_03520</name>
</gene>
<keyword evidence="2" id="KW-0378">Hydrolase</keyword>
<dbReference type="InterPro" id="IPR052170">
    <property type="entry name" value="M29_Exopeptidase"/>
</dbReference>
<dbReference type="GO" id="GO:0004177">
    <property type="term" value="F:aminopeptidase activity"/>
    <property type="evidence" value="ECO:0007669"/>
    <property type="project" value="UniProtKB-KW"/>
</dbReference>
<dbReference type="RefSeq" id="WP_186853905.1">
    <property type="nucleotide sequence ID" value="NZ_JACOPG010000001.1"/>
</dbReference>
<keyword evidence="3" id="KW-1185">Reference proteome</keyword>
<dbReference type="Pfam" id="PF02073">
    <property type="entry name" value="Peptidase_M29"/>
    <property type="match status" value="1"/>
</dbReference>
<protein>
    <submittedName>
        <fullName evidence="2">Aminopeptidase</fullName>
    </submittedName>
</protein>
<dbReference type="InterPro" id="IPR000787">
    <property type="entry name" value="Peptidase_M29"/>
</dbReference>
<comment type="caution">
    <text evidence="2">The sequence shown here is derived from an EMBL/GenBank/DDBJ whole genome shotgun (WGS) entry which is preliminary data.</text>
</comment>